<dbReference type="EMBL" id="BMPI01000006">
    <property type="protein sequence ID" value="GGM15441.1"/>
    <property type="molecule type" value="Genomic_DNA"/>
</dbReference>
<keyword evidence="2" id="KW-0732">Signal</keyword>
<keyword evidence="5" id="KW-1185">Reference proteome</keyword>
<reference evidence="4" key="1">
    <citation type="journal article" date="2014" name="Int. J. Syst. Evol. Microbiol.">
        <title>Complete genome sequence of Corynebacterium casei LMG S-19264T (=DSM 44701T), isolated from a smear-ripened cheese.</title>
        <authorList>
            <consortium name="US DOE Joint Genome Institute (JGI-PGF)"/>
            <person name="Walter F."/>
            <person name="Albersmeier A."/>
            <person name="Kalinowski J."/>
            <person name="Ruckert C."/>
        </authorList>
    </citation>
    <scope>NUCLEOTIDE SEQUENCE</scope>
    <source>
        <strain evidence="4">JCM 19831</strain>
    </source>
</reference>
<comment type="caution">
    <text evidence="4">The sequence shown here is derived from an EMBL/GenBank/DDBJ whole genome shotgun (WGS) entry which is preliminary data.</text>
</comment>
<dbReference type="PANTHER" id="PTHR31157:SF1">
    <property type="entry name" value="SCP DOMAIN-CONTAINING PROTEIN"/>
    <property type="match status" value="1"/>
</dbReference>
<dbReference type="PANTHER" id="PTHR31157">
    <property type="entry name" value="SCP DOMAIN-CONTAINING PROTEIN"/>
    <property type="match status" value="1"/>
</dbReference>
<dbReference type="Proteomes" id="UP000642070">
    <property type="component" value="Unassembled WGS sequence"/>
</dbReference>
<dbReference type="Pfam" id="PF00188">
    <property type="entry name" value="CAP"/>
    <property type="match status" value="1"/>
</dbReference>
<dbReference type="Gene3D" id="3.40.33.10">
    <property type="entry name" value="CAP"/>
    <property type="match status" value="1"/>
</dbReference>
<feature type="chain" id="PRO_5037778035" description="SCP domain-containing protein" evidence="2">
    <location>
        <begin position="43"/>
        <end position="197"/>
    </location>
</feature>
<evidence type="ECO:0000256" key="1">
    <source>
        <dbReference type="SAM" id="MobiDB-lite"/>
    </source>
</evidence>
<dbReference type="InterPro" id="IPR014044">
    <property type="entry name" value="CAP_dom"/>
</dbReference>
<dbReference type="AlphaFoldDB" id="A0A917WMI8"/>
<evidence type="ECO:0000313" key="5">
    <source>
        <dbReference type="Proteomes" id="UP000642070"/>
    </source>
</evidence>
<gene>
    <name evidence="4" type="ORF">GCM10007977_015710</name>
</gene>
<feature type="domain" description="SCP" evidence="3">
    <location>
        <begin position="79"/>
        <end position="194"/>
    </location>
</feature>
<accession>A0A917WMI8</accession>
<dbReference type="SUPFAM" id="SSF55797">
    <property type="entry name" value="PR-1-like"/>
    <property type="match status" value="1"/>
</dbReference>
<organism evidence="4 5">
    <name type="scientific">Dactylosporangium sucinum</name>
    <dbReference type="NCBI Taxonomy" id="1424081"/>
    <lineage>
        <taxon>Bacteria</taxon>
        <taxon>Bacillati</taxon>
        <taxon>Actinomycetota</taxon>
        <taxon>Actinomycetes</taxon>
        <taxon>Micromonosporales</taxon>
        <taxon>Micromonosporaceae</taxon>
        <taxon>Dactylosporangium</taxon>
    </lineage>
</organism>
<sequence>MSGASTTPTEGFLTVTRFARRATIAAALLVAPLGLTLSTAAAASAAPTTKSHVATVKPKPKKKTTTTADPATLETQVVTLTNNYRTAHGCGALRIDTRLVAAARAHSTDMVSKNFFSHTGSDGSSFVQREVRAGYTKGASAENIAWGYRTPQDVVNAWINSPGHRANILNCSSVAVGVGVAYKADGTPYWTQDFGRV</sequence>
<evidence type="ECO:0000256" key="2">
    <source>
        <dbReference type="SAM" id="SignalP"/>
    </source>
</evidence>
<feature type="signal peptide" evidence="2">
    <location>
        <begin position="1"/>
        <end position="42"/>
    </location>
</feature>
<feature type="compositionally biased region" description="Low complexity" evidence="1">
    <location>
        <begin position="47"/>
        <end position="57"/>
    </location>
</feature>
<protein>
    <recommendedName>
        <fullName evidence="3">SCP domain-containing protein</fullName>
    </recommendedName>
</protein>
<evidence type="ECO:0000259" key="3">
    <source>
        <dbReference type="Pfam" id="PF00188"/>
    </source>
</evidence>
<dbReference type="RefSeq" id="WP_190249057.1">
    <property type="nucleotide sequence ID" value="NZ_BMPI01000006.1"/>
</dbReference>
<dbReference type="InterPro" id="IPR035940">
    <property type="entry name" value="CAP_sf"/>
</dbReference>
<proteinExistence type="predicted"/>
<feature type="region of interest" description="Disordered" evidence="1">
    <location>
        <begin position="47"/>
        <end position="67"/>
    </location>
</feature>
<dbReference type="CDD" id="cd05379">
    <property type="entry name" value="CAP_bacterial"/>
    <property type="match status" value="1"/>
</dbReference>
<reference evidence="4" key="2">
    <citation type="submission" date="2020-09" db="EMBL/GenBank/DDBJ databases">
        <authorList>
            <person name="Sun Q."/>
            <person name="Ohkuma M."/>
        </authorList>
    </citation>
    <scope>NUCLEOTIDE SEQUENCE</scope>
    <source>
        <strain evidence="4">JCM 19831</strain>
    </source>
</reference>
<name>A0A917WMI8_9ACTN</name>
<evidence type="ECO:0000313" key="4">
    <source>
        <dbReference type="EMBL" id="GGM15441.1"/>
    </source>
</evidence>